<feature type="transmembrane region" description="Helical" evidence="8">
    <location>
        <begin position="111"/>
        <end position="138"/>
    </location>
</feature>
<organism evidence="9 10">
    <name type="scientific">Heliobacterium chlorum</name>
    <dbReference type="NCBI Taxonomy" id="2698"/>
    <lineage>
        <taxon>Bacteria</taxon>
        <taxon>Bacillati</taxon>
        <taxon>Bacillota</taxon>
        <taxon>Clostridia</taxon>
        <taxon>Eubacteriales</taxon>
        <taxon>Heliobacteriaceae</taxon>
        <taxon>Heliobacterium</taxon>
    </lineage>
</organism>
<protein>
    <submittedName>
        <fullName evidence="9">GerAB/ArcD/ProY family transporter</fullName>
    </submittedName>
</protein>
<keyword evidence="10" id="KW-1185">Reference proteome</keyword>
<evidence type="ECO:0000313" key="9">
    <source>
        <dbReference type="EMBL" id="MBC9785689.1"/>
    </source>
</evidence>
<feature type="transmembrane region" description="Helical" evidence="8">
    <location>
        <begin position="275"/>
        <end position="297"/>
    </location>
</feature>
<dbReference type="EMBL" id="JACVHF010000017">
    <property type="protein sequence ID" value="MBC9785689.1"/>
    <property type="molecule type" value="Genomic_DNA"/>
</dbReference>
<feature type="transmembrane region" description="Helical" evidence="8">
    <location>
        <begin position="340"/>
        <end position="360"/>
    </location>
</feature>
<feature type="transmembrane region" description="Helical" evidence="8">
    <location>
        <begin position="150"/>
        <end position="170"/>
    </location>
</feature>
<keyword evidence="4" id="KW-0309">Germination</keyword>
<evidence type="ECO:0000256" key="6">
    <source>
        <dbReference type="ARBA" id="ARBA00022989"/>
    </source>
</evidence>
<evidence type="ECO:0000256" key="8">
    <source>
        <dbReference type="SAM" id="Phobius"/>
    </source>
</evidence>
<feature type="transmembrane region" description="Helical" evidence="8">
    <location>
        <begin position="73"/>
        <end position="99"/>
    </location>
</feature>
<accession>A0ABR7T4H8</accession>
<reference evidence="9 10" key="1">
    <citation type="submission" date="2020-07" db="EMBL/GenBank/DDBJ databases">
        <title>Draft whole-genome sequence of Heliobacterium chlorum DSM 3682, type strain.</title>
        <authorList>
            <person name="Kyndt J.A."/>
            <person name="Meyer T.E."/>
            <person name="Imhoff J.F."/>
        </authorList>
    </citation>
    <scope>NUCLEOTIDE SEQUENCE [LARGE SCALE GENOMIC DNA]</scope>
    <source>
        <strain evidence="9 10">DSM 3682</strain>
    </source>
</reference>
<feature type="transmembrane region" description="Helical" evidence="8">
    <location>
        <begin position="309"/>
        <end position="328"/>
    </location>
</feature>
<feature type="transmembrane region" description="Helical" evidence="8">
    <location>
        <begin position="222"/>
        <end position="242"/>
    </location>
</feature>
<comment type="similarity">
    <text evidence="2">Belongs to the amino acid-polyamine-organocation (APC) superfamily. Spore germination protein (SGP) (TC 2.A.3.9) family.</text>
</comment>
<proteinExistence type="inferred from homology"/>
<dbReference type="InterPro" id="IPR004761">
    <property type="entry name" value="Spore_GerAB"/>
</dbReference>
<feature type="transmembrane region" description="Helical" evidence="8">
    <location>
        <begin position="190"/>
        <end position="210"/>
    </location>
</feature>
<evidence type="ECO:0000256" key="5">
    <source>
        <dbReference type="ARBA" id="ARBA00022692"/>
    </source>
</evidence>
<evidence type="ECO:0000256" key="4">
    <source>
        <dbReference type="ARBA" id="ARBA00022544"/>
    </source>
</evidence>
<evidence type="ECO:0000256" key="3">
    <source>
        <dbReference type="ARBA" id="ARBA00022448"/>
    </source>
</evidence>
<keyword evidence="5 8" id="KW-0812">Transmembrane</keyword>
<evidence type="ECO:0000256" key="1">
    <source>
        <dbReference type="ARBA" id="ARBA00004141"/>
    </source>
</evidence>
<dbReference type="PANTHER" id="PTHR34975">
    <property type="entry name" value="SPORE GERMINATION PROTEIN A2"/>
    <property type="match status" value="1"/>
</dbReference>
<keyword evidence="6 8" id="KW-1133">Transmembrane helix</keyword>
<evidence type="ECO:0000313" key="10">
    <source>
        <dbReference type="Proteomes" id="UP000617402"/>
    </source>
</evidence>
<comment type="subcellular location">
    <subcellularLocation>
        <location evidence="1">Membrane</location>
        <topology evidence="1">Multi-pass membrane protein</topology>
    </subcellularLocation>
</comment>
<feature type="transmembrane region" description="Helical" evidence="8">
    <location>
        <begin position="41"/>
        <end position="61"/>
    </location>
</feature>
<comment type="caution">
    <text evidence="9">The sequence shown here is derived from an EMBL/GenBank/DDBJ whole genome shotgun (WGS) entry which is preliminary data.</text>
</comment>
<name>A0ABR7T4H8_HELCL</name>
<dbReference type="Pfam" id="PF03845">
    <property type="entry name" value="Spore_permease"/>
    <property type="match status" value="1"/>
</dbReference>
<evidence type="ECO:0000256" key="7">
    <source>
        <dbReference type="ARBA" id="ARBA00023136"/>
    </source>
</evidence>
<keyword evidence="3" id="KW-0813">Transport</keyword>
<evidence type="ECO:0000256" key="2">
    <source>
        <dbReference type="ARBA" id="ARBA00007998"/>
    </source>
</evidence>
<feature type="transmembrane region" description="Helical" evidence="8">
    <location>
        <begin position="9"/>
        <end position="29"/>
    </location>
</feature>
<dbReference type="RefSeq" id="WP_188041131.1">
    <property type="nucleotide sequence ID" value="NZ_JACVHF010000017.1"/>
</dbReference>
<dbReference type="PANTHER" id="PTHR34975:SF2">
    <property type="entry name" value="SPORE GERMINATION PROTEIN A2"/>
    <property type="match status" value="1"/>
</dbReference>
<keyword evidence="7 8" id="KW-0472">Membrane</keyword>
<gene>
    <name evidence="9" type="ORF">H1S01_14450</name>
</gene>
<dbReference type="Proteomes" id="UP000617402">
    <property type="component" value="Unassembled WGS sequence"/>
</dbReference>
<sequence>MKQFKQEGYVGGIESFVLVSMYILVKLFFHIPRELSAEAGTASWMVPIIACITVIPIFLCIERVANRFSRASLLSISGLFWGRYVQWFLGLLLTLLLIVHSGYQMRIFAEFIIMTLLPSTSIATIIISSTVLCIFLAYNGLENLSRTAWLLFPLAIFVFLVSIFLIGFQGHLYYLSPWLGYGELATIETGIRFMGLYKEMMLLMLIAPLFRKQKVFRRVGFGSLLFSASLFTIVQIVLHLNFPFPGAKEVGFPLYQLARLINLQFILQRLEPFMVFAWSTVSTVGIAVGFYASALAATQGSRAPDYRPFLVPLALLAVMVAFIPESSIEAVNTYTTLMMLFPIVFYGLPVITWMWMTFFYREPEETK</sequence>